<reference evidence="1 2" key="1">
    <citation type="journal article" date="2016" name="Int. J. Syst. Evol. Microbiol.">
        <title>Tessaracoccus flavus sp. nov., isolated from the drainage system of a lindane-producing factory.</title>
        <authorList>
            <person name="Kumari R."/>
            <person name="Singh P."/>
            <person name="Schumann P."/>
            <person name="Lal R."/>
        </authorList>
    </citation>
    <scope>NUCLEOTIDE SEQUENCE [LARGE SCALE GENOMIC DNA]</scope>
    <source>
        <strain evidence="1 2">RP1T</strain>
    </source>
</reference>
<dbReference type="STRING" id="1610493.RPIT_12995"/>
<gene>
    <name evidence="1" type="ORF">RPIT_12995</name>
</gene>
<evidence type="ECO:0000313" key="2">
    <source>
        <dbReference type="Proteomes" id="UP000188324"/>
    </source>
</evidence>
<dbReference type="KEGG" id="tfl:RPIT_12995"/>
<evidence type="ECO:0000313" key="1">
    <source>
        <dbReference type="EMBL" id="AQP45609.1"/>
    </source>
</evidence>
<dbReference type="Pfam" id="PF20190">
    <property type="entry name" value="DUF6553"/>
    <property type="match status" value="1"/>
</dbReference>
<organism evidence="1 2">
    <name type="scientific">Tessaracoccus flavus</name>
    <dbReference type="NCBI Taxonomy" id="1610493"/>
    <lineage>
        <taxon>Bacteria</taxon>
        <taxon>Bacillati</taxon>
        <taxon>Actinomycetota</taxon>
        <taxon>Actinomycetes</taxon>
        <taxon>Propionibacteriales</taxon>
        <taxon>Propionibacteriaceae</taxon>
        <taxon>Tessaracoccus</taxon>
    </lineage>
</organism>
<keyword evidence="2" id="KW-1185">Reference proteome</keyword>
<protein>
    <submittedName>
        <fullName evidence="1">Uncharacterized protein</fullName>
    </submittedName>
</protein>
<dbReference type="InterPro" id="IPR046683">
    <property type="entry name" value="DUF6553"/>
</dbReference>
<proteinExistence type="predicted"/>
<name>A0A1Q2CHL3_9ACTN</name>
<accession>A0A1Q2CHL3</accession>
<dbReference type="RefSeq" id="WP_077343818.1">
    <property type="nucleotide sequence ID" value="NZ_CP019605.1"/>
</dbReference>
<sequence length="163" mass="17220">MSESPHPALRLARHGKNDDGDRFVGLWVEVMVAGRQGSDARRVVKHFFRGDVAAALDSAGPGAFAVELRDAARIYVASCLTDPQYTSTMFGMKRLADDDVRAKIANETARALSALGVGQEPSGAELLPVALVGGYRDALGPGSEEALRAALGQTGARYGHLLT</sequence>
<dbReference type="AlphaFoldDB" id="A0A1Q2CHL3"/>
<dbReference type="OrthoDB" id="3724336at2"/>
<dbReference type="EMBL" id="CP019605">
    <property type="protein sequence ID" value="AQP45609.1"/>
    <property type="molecule type" value="Genomic_DNA"/>
</dbReference>
<dbReference type="Proteomes" id="UP000188324">
    <property type="component" value="Chromosome"/>
</dbReference>